<feature type="chain" id="PRO_5040186534" evidence="2">
    <location>
        <begin position="20"/>
        <end position="562"/>
    </location>
</feature>
<dbReference type="OrthoDB" id="2432893at2759"/>
<dbReference type="AlphaFoldDB" id="A0A9P3M284"/>
<proteinExistence type="predicted"/>
<dbReference type="EMBL" id="BQFW01000015">
    <property type="protein sequence ID" value="GJJ79164.1"/>
    <property type="molecule type" value="Genomic_DNA"/>
</dbReference>
<name>A0A9P3M284_9FUNG</name>
<feature type="compositionally biased region" description="Acidic residues" evidence="1">
    <location>
        <begin position="428"/>
        <end position="441"/>
    </location>
</feature>
<evidence type="ECO:0000313" key="3">
    <source>
        <dbReference type="EMBL" id="GJJ79164.1"/>
    </source>
</evidence>
<feature type="compositionally biased region" description="Basic and acidic residues" evidence="1">
    <location>
        <begin position="393"/>
        <end position="411"/>
    </location>
</feature>
<feature type="signal peptide" evidence="2">
    <location>
        <begin position="1"/>
        <end position="19"/>
    </location>
</feature>
<reference evidence="3" key="2">
    <citation type="journal article" date="2022" name="Microbiol. Resour. Announc.">
        <title>Whole-Genome Sequence of Entomortierella parvispora E1425, a Mucoromycotan Fungus Associated with Burkholderiaceae-Related Endosymbiotic Bacteria.</title>
        <authorList>
            <person name="Herlambang A."/>
            <person name="Guo Y."/>
            <person name="Takashima Y."/>
            <person name="Narisawa K."/>
            <person name="Ohta H."/>
            <person name="Nishizawa T."/>
        </authorList>
    </citation>
    <scope>NUCLEOTIDE SEQUENCE</scope>
    <source>
        <strain evidence="3">E1425</strain>
    </source>
</reference>
<evidence type="ECO:0000256" key="1">
    <source>
        <dbReference type="SAM" id="MobiDB-lite"/>
    </source>
</evidence>
<sequence>MKFVLRPYVAALLAYSVLADQGLKDFVNDPQVQALAPNLVRQISSRGIETLASQEVPNEAPTNQLPLLNDIVEIISLTVFSAKDADWSKLEQAKLKMIETHGEALAEASADLTTVDTHRAALIANTIYDTVIHIPSTNKATYTARVAASKSWSIWDYIGFGLIKSSDAVRNVKALVAPVGVCETTDTAYLKGVEEAVYYSSLTDGLAGSALVGAPSNSTVKKLGLGTIIASIGQLAIQIHMAQSVARLSDLDPRDESVKAMILLALTADTPKADAAKAARDVYSIKRRGIEKQIPSQALHSLEDQAALILVTRGAGRGAGQTVFANIPVIRNLFAFSSEVLTANNVGDVLKYVFCPSEAITDVPIVESPSPAPVADSTPEAPMPEASVPETSTEPKTETQRKVEETKKEETAAADNNKPAENKKPETADTEEDDDDDDDYEIDIKEINEAEDEEGTVMAPQSNEQPTEQPQPPAEQEKKPDEQQQKVFKVDSEDDKKSKQSEDDKKSKKSKDASIRAKELADKVASDAKTREEEFQKAAEAAAHASSDDEGKTDNNEKKQEL</sequence>
<evidence type="ECO:0000256" key="2">
    <source>
        <dbReference type="SAM" id="SignalP"/>
    </source>
</evidence>
<keyword evidence="4" id="KW-1185">Reference proteome</keyword>
<comment type="caution">
    <text evidence="3">The sequence shown here is derived from an EMBL/GenBank/DDBJ whole genome shotgun (WGS) entry which is preliminary data.</text>
</comment>
<dbReference type="Proteomes" id="UP000827284">
    <property type="component" value="Unassembled WGS sequence"/>
</dbReference>
<feature type="compositionally biased region" description="Basic and acidic residues" evidence="1">
    <location>
        <begin position="546"/>
        <end position="562"/>
    </location>
</feature>
<organism evidence="3 4">
    <name type="scientific">Entomortierella parvispora</name>
    <dbReference type="NCBI Taxonomy" id="205924"/>
    <lineage>
        <taxon>Eukaryota</taxon>
        <taxon>Fungi</taxon>
        <taxon>Fungi incertae sedis</taxon>
        <taxon>Mucoromycota</taxon>
        <taxon>Mortierellomycotina</taxon>
        <taxon>Mortierellomycetes</taxon>
        <taxon>Mortierellales</taxon>
        <taxon>Mortierellaceae</taxon>
        <taxon>Entomortierella</taxon>
    </lineage>
</organism>
<feature type="compositionally biased region" description="Basic and acidic residues" evidence="1">
    <location>
        <begin position="418"/>
        <end position="427"/>
    </location>
</feature>
<accession>A0A9P3M284</accession>
<feature type="compositionally biased region" description="Basic and acidic residues" evidence="1">
    <location>
        <begin position="475"/>
        <end position="537"/>
    </location>
</feature>
<evidence type="ECO:0000313" key="4">
    <source>
        <dbReference type="Proteomes" id="UP000827284"/>
    </source>
</evidence>
<protein>
    <submittedName>
        <fullName evidence="3">Uncharacterized protein</fullName>
    </submittedName>
</protein>
<keyword evidence="2" id="KW-0732">Signal</keyword>
<gene>
    <name evidence="3" type="ORF">EMPS_11523</name>
</gene>
<feature type="region of interest" description="Disordered" evidence="1">
    <location>
        <begin position="364"/>
        <end position="562"/>
    </location>
</feature>
<reference evidence="3" key="1">
    <citation type="submission" date="2021-11" db="EMBL/GenBank/DDBJ databases">
        <authorList>
            <person name="Herlambang A."/>
            <person name="Guo Y."/>
            <person name="Takashima Y."/>
            <person name="Nishizawa T."/>
        </authorList>
    </citation>
    <scope>NUCLEOTIDE SEQUENCE</scope>
    <source>
        <strain evidence="3">E1425</strain>
    </source>
</reference>